<proteinExistence type="predicted"/>
<dbReference type="Proteomes" id="UP000199068">
    <property type="component" value="Unassembled WGS sequence"/>
</dbReference>
<evidence type="ECO:0000313" key="2">
    <source>
        <dbReference type="Proteomes" id="UP000199068"/>
    </source>
</evidence>
<sequence>MKSDNKYESKILEDDIDKLSKNLYLESPDLWIDFTDKINDNKFDEMILFFASKYNFLSIIKHAITNELIDVNLPSKNKSYPTISQHLISVAQQNNSAEIYNYLKSLTDNEDSLNYKKTDDKTKNDNIDNANKDTSISYYPKFICKNCKTNIFDTGFSESEKIIYTYSPEENSVKETSRARMNKISCSNCNTPLENVTLEILESLCSIQNCSKCFTNLTIGGITDKVKMIFDDKINKFIPQSTTYHCSNCDNIINENQKNFFGL</sequence>
<name>A0A1G9SGX8_9FIRM</name>
<dbReference type="AlphaFoldDB" id="A0A1G9SGX8"/>
<evidence type="ECO:0000313" key="1">
    <source>
        <dbReference type="EMBL" id="SDM34580.1"/>
    </source>
</evidence>
<protein>
    <submittedName>
        <fullName evidence="1">Uncharacterized protein</fullName>
    </submittedName>
</protein>
<gene>
    <name evidence="1" type="ORF">SAMN04515677_109112</name>
</gene>
<dbReference type="EMBL" id="FNGW01000009">
    <property type="protein sequence ID" value="SDM34580.1"/>
    <property type="molecule type" value="Genomic_DNA"/>
</dbReference>
<accession>A0A1G9SGX8</accession>
<reference evidence="1 2" key="1">
    <citation type="submission" date="2016-10" db="EMBL/GenBank/DDBJ databases">
        <authorList>
            <person name="de Groot N.N."/>
        </authorList>
    </citation>
    <scope>NUCLEOTIDE SEQUENCE [LARGE SCALE GENOMIC DNA]</scope>
    <source>
        <strain evidence="1 2">DSM 797</strain>
    </source>
</reference>
<keyword evidence="2" id="KW-1185">Reference proteome</keyword>
<dbReference type="RefSeq" id="WP_092727323.1">
    <property type="nucleotide sequence ID" value="NZ_FNGW01000009.1"/>
</dbReference>
<organism evidence="1 2">
    <name type="scientific">Romboutsia lituseburensis DSM 797</name>
    <dbReference type="NCBI Taxonomy" id="1121325"/>
    <lineage>
        <taxon>Bacteria</taxon>
        <taxon>Bacillati</taxon>
        <taxon>Bacillota</taxon>
        <taxon>Clostridia</taxon>
        <taxon>Peptostreptococcales</taxon>
        <taxon>Peptostreptococcaceae</taxon>
        <taxon>Romboutsia</taxon>
    </lineage>
</organism>